<dbReference type="InterPro" id="IPR050365">
    <property type="entry name" value="TIM50"/>
</dbReference>
<evidence type="ECO:0000313" key="3">
    <source>
        <dbReference type="EMBL" id="QBK90859.1"/>
    </source>
</evidence>
<feature type="compositionally biased region" description="Basic and acidic residues" evidence="1">
    <location>
        <begin position="25"/>
        <end position="37"/>
    </location>
</feature>
<feature type="region of interest" description="Disordered" evidence="1">
    <location>
        <begin position="16"/>
        <end position="53"/>
    </location>
</feature>
<dbReference type="Gene3D" id="3.40.50.1000">
    <property type="entry name" value="HAD superfamily/HAD-like"/>
    <property type="match status" value="1"/>
</dbReference>
<dbReference type="PROSITE" id="PS50969">
    <property type="entry name" value="FCP1"/>
    <property type="match status" value="1"/>
</dbReference>
<organism evidence="3">
    <name type="scientific">Pithovirus LCPAC201</name>
    <dbReference type="NCBI Taxonomy" id="2506591"/>
    <lineage>
        <taxon>Viruses</taxon>
        <taxon>Pithoviruses</taxon>
    </lineage>
</organism>
<dbReference type="SUPFAM" id="SSF56784">
    <property type="entry name" value="HAD-like"/>
    <property type="match status" value="1"/>
</dbReference>
<reference evidence="3" key="1">
    <citation type="journal article" date="2019" name="MBio">
        <title>Virus Genomes from Deep Sea Sediments Expand the Ocean Megavirome and Support Independent Origins of Viral Gigantism.</title>
        <authorList>
            <person name="Backstrom D."/>
            <person name="Yutin N."/>
            <person name="Jorgensen S.L."/>
            <person name="Dharamshi J."/>
            <person name="Homa F."/>
            <person name="Zaremba-Niedwiedzka K."/>
            <person name="Spang A."/>
            <person name="Wolf Y.I."/>
            <person name="Koonin E.V."/>
            <person name="Ettema T.J."/>
        </authorList>
    </citation>
    <scope>NUCLEOTIDE SEQUENCE</scope>
</reference>
<evidence type="ECO:0000259" key="2">
    <source>
        <dbReference type="PROSITE" id="PS50969"/>
    </source>
</evidence>
<sequence>MGDYLISGMFDLPSSFNSSSNSTSADDKENNSPRRDASQSVRGGSISVDLPPVTSKANQMKNRLFLMNPSGGQLSMSGKTITEMAIVLDLDETAIHTFKSLDSYKQLQIDKHPDLRSRTYQLTMNDVVTPHGLGQVTKMWGIKRPHINEFLIFCFSYFKVVIVWSAGKYKYVHSVVDDLFGDIIPPHLIYTWDDCLKVDGTCDKDLSKIYNHPELGKYVHPENTLIIDDREYSFDRSSPYNGILIPPYKPNLRLESLRTDDIAFFQLQSWFQTPEVMNSKDVRLLDKGSIFRTSLNKASSLPKIPSTDYFSSLIPNRLETGKSIGIDFLPKMPLTYVNRGKLITTV</sequence>
<dbReference type="EMBL" id="MK500500">
    <property type="protein sequence ID" value="QBK90859.1"/>
    <property type="molecule type" value="Genomic_DNA"/>
</dbReference>
<dbReference type="InterPro" id="IPR004274">
    <property type="entry name" value="FCP1_dom"/>
</dbReference>
<name>A0A481Z6U8_9VIRU</name>
<evidence type="ECO:0000256" key="1">
    <source>
        <dbReference type="SAM" id="MobiDB-lite"/>
    </source>
</evidence>
<accession>A0A481Z6U8</accession>
<feature type="domain" description="FCP1 homology" evidence="2">
    <location>
        <begin position="79"/>
        <end position="274"/>
    </location>
</feature>
<dbReference type="SMART" id="SM00577">
    <property type="entry name" value="CPDc"/>
    <property type="match status" value="1"/>
</dbReference>
<dbReference type="Pfam" id="PF03031">
    <property type="entry name" value="NIF"/>
    <property type="match status" value="1"/>
</dbReference>
<protein>
    <submittedName>
        <fullName evidence="3">Ctd-like (NLI interacting factor-like) phosphatase</fullName>
    </submittedName>
</protein>
<proteinExistence type="predicted"/>
<dbReference type="PANTHER" id="PTHR12210">
    <property type="entry name" value="DULLARD PROTEIN PHOSPHATASE"/>
    <property type="match status" value="1"/>
</dbReference>
<dbReference type="InterPro" id="IPR023214">
    <property type="entry name" value="HAD_sf"/>
</dbReference>
<dbReference type="InterPro" id="IPR036412">
    <property type="entry name" value="HAD-like_sf"/>
</dbReference>
<gene>
    <name evidence="3" type="ORF">LCPAC201_01600</name>
</gene>